<dbReference type="EMBL" id="JAPWTJ010001211">
    <property type="protein sequence ID" value="KAJ8973243.1"/>
    <property type="molecule type" value="Genomic_DNA"/>
</dbReference>
<evidence type="ECO:0000313" key="1">
    <source>
        <dbReference type="EMBL" id="KAJ8973243.1"/>
    </source>
</evidence>
<reference evidence="1" key="1">
    <citation type="journal article" date="2023" name="Insect Mol. Biol.">
        <title>Genome sequencing provides insights into the evolution of gene families encoding plant cell wall-degrading enzymes in longhorned beetles.</title>
        <authorList>
            <person name="Shin N.R."/>
            <person name="Okamura Y."/>
            <person name="Kirsch R."/>
            <person name="Pauchet Y."/>
        </authorList>
    </citation>
    <scope>NUCLEOTIDE SEQUENCE</scope>
    <source>
        <strain evidence="1">MMC_N1</strain>
    </source>
</reference>
<evidence type="ECO:0000313" key="2">
    <source>
        <dbReference type="Proteomes" id="UP001162164"/>
    </source>
</evidence>
<keyword evidence="2" id="KW-1185">Reference proteome</keyword>
<sequence>MATDCEKIYHSSSVSNKICNTLYIARCLPAAVDVTEIKSSHNKQILSHRLSWGLRHALHSARLKCVRNSTKVHFVLEPKQIQRQALEILF</sequence>
<protein>
    <submittedName>
        <fullName evidence="1">Uncharacterized protein</fullName>
    </submittedName>
</protein>
<proteinExistence type="predicted"/>
<accession>A0ABQ9J5I5</accession>
<dbReference type="Proteomes" id="UP001162164">
    <property type="component" value="Unassembled WGS sequence"/>
</dbReference>
<gene>
    <name evidence="1" type="ORF">NQ317_005456</name>
</gene>
<name>A0ABQ9J5I5_9CUCU</name>
<organism evidence="1 2">
    <name type="scientific">Molorchus minor</name>
    <dbReference type="NCBI Taxonomy" id="1323400"/>
    <lineage>
        <taxon>Eukaryota</taxon>
        <taxon>Metazoa</taxon>
        <taxon>Ecdysozoa</taxon>
        <taxon>Arthropoda</taxon>
        <taxon>Hexapoda</taxon>
        <taxon>Insecta</taxon>
        <taxon>Pterygota</taxon>
        <taxon>Neoptera</taxon>
        <taxon>Endopterygota</taxon>
        <taxon>Coleoptera</taxon>
        <taxon>Polyphaga</taxon>
        <taxon>Cucujiformia</taxon>
        <taxon>Chrysomeloidea</taxon>
        <taxon>Cerambycidae</taxon>
        <taxon>Lamiinae</taxon>
        <taxon>Monochamini</taxon>
        <taxon>Molorchus</taxon>
    </lineage>
</organism>
<comment type="caution">
    <text evidence="1">The sequence shown here is derived from an EMBL/GenBank/DDBJ whole genome shotgun (WGS) entry which is preliminary data.</text>
</comment>